<dbReference type="SUPFAM" id="SSF51735">
    <property type="entry name" value="NAD(P)-binding Rossmann-fold domains"/>
    <property type="match status" value="1"/>
</dbReference>
<dbReference type="Proteomes" id="UP000549971">
    <property type="component" value="Unassembled WGS sequence"/>
</dbReference>
<organism evidence="2 3">
    <name type="scientific">Kribbella italica</name>
    <dbReference type="NCBI Taxonomy" id="1540520"/>
    <lineage>
        <taxon>Bacteria</taxon>
        <taxon>Bacillati</taxon>
        <taxon>Actinomycetota</taxon>
        <taxon>Actinomycetes</taxon>
        <taxon>Propionibacteriales</taxon>
        <taxon>Kribbellaceae</taxon>
        <taxon>Kribbella</taxon>
    </lineage>
</organism>
<dbReference type="RefSeq" id="WP_184804031.1">
    <property type="nucleotide sequence ID" value="NZ_JACHMY010000001.1"/>
</dbReference>
<dbReference type="PANTHER" id="PTHR48079">
    <property type="entry name" value="PROTEIN YEEZ"/>
    <property type="match status" value="1"/>
</dbReference>
<sequence length="347" mass="38121">MRLLILGGSWFLGRTIAMDAFARGWDVTAFSRGKSGLPPAGVSHVVGDRRSDTDLRRLAASGPWDAVIDTSAYEPTDVARTTEALNGRVEQYVLVSTVSVYQDWPTTAVNESSPLWHTRSTFTEQSPELADMSIGKRYGTLKAGCEIAVTSSSKRSLIVRPGVILGPGEYIGRALKLIERAARGGQWLLPSPPEQPIQPLDVRDVSSFLLDAIQTRRDGAFNLVAPVGHATFGDLIDICLDLTGRRAQPVWVDAEWLAKQDVRQWTEIPLWRTAEGTWRVDGQLAAAAGLQPRPLSDMLEDFKVALDRDGLIDHPRQRQLGMAPEKEAELLAKWFAADASGARKRQA</sequence>
<evidence type="ECO:0000313" key="3">
    <source>
        <dbReference type="Proteomes" id="UP000549971"/>
    </source>
</evidence>
<evidence type="ECO:0000259" key="1">
    <source>
        <dbReference type="Pfam" id="PF01370"/>
    </source>
</evidence>
<dbReference type="GO" id="GO:0004029">
    <property type="term" value="F:aldehyde dehydrogenase (NAD+) activity"/>
    <property type="evidence" value="ECO:0007669"/>
    <property type="project" value="TreeGrafter"/>
</dbReference>
<dbReference type="InterPro" id="IPR051783">
    <property type="entry name" value="NAD(P)-dependent_oxidoreduct"/>
</dbReference>
<dbReference type="GO" id="GO:0005737">
    <property type="term" value="C:cytoplasm"/>
    <property type="evidence" value="ECO:0007669"/>
    <property type="project" value="TreeGrafter"/>
</dbReference>
<accession>A0A7W9JFT9</accession>
<reference evidence="2 3" key="1">
    <citation type="submission" date="2020-08" db="EMBL/GenBank/DDBJ databases">
        <title>Sequencing the genomes of 1000 actinobacteria strains.</title>
        <authorList>
            <person name="Klenk H.-P."/>
        </authorList>
    </citation>
    <scope>NUCLEOTIDE SEQUENCE [LARGE SCALE GENOMIC DNA]</scope>
    <source>
        <strain evidence="2 3">DSM 28967</strain>
    </source>
</reference>
<dbReference type="AlphaFoldDB" id="A0A7W9JFT9"/>
<feature type="domain" description="NAD-dependent epimerase/dehydratase" evidence="1">
    <location>
        <begin position="4"/>
        <end position="218"/>
    </location>
</feature>
<dbReference type="InterPro" id="IPR001509">
    <property type="entry name" value="Epimerase_deHydtase"/>
</dbReference>
<dbReference type="PANTHER" id="PTHR48079:SF6">
    <property type="entry name" value="NAD(P)-BINDING DOMAIN-CONTAINING PROTEIN-RELATED"/>
    <property type="match status" value="1"/>
</dbReference>
<comment type="caution">
    <text evidence="2">The sequence shown here is derived from an EMBL/GenBank/DDBJ whole genome shotgun (WGS) entry which is preliminary data.</text>
</comment>
<proteinExistence type="predicted"/>
<dbReference type="Pfam" id="PF01370">
    <property type="entry name" value="Epimerase"/>
    <property type="match status" value="1"/>
</dbReference>
<keyword evidence="3" id="KW-1185">Reference proteome</keyword>
<protein>
    <submittedName>
        <fullName evidence="2">Nucleoside-diphosphate-sugar epimerase</fullName>
    </submittedName>
</protein>
<gene>
    <name evidence="2" type="ORF">HDA39_007868</name>
</gene>
<evidence type="ECO:0000313" key="2">
    <source>
        <dbReference type="EMBL" id="MBB5841134.1"/>
    </source>
</evidence>
<name>A0A7W9JFT9_9ACTN</name>
<dbReference type="InterPro" id="IPR036291">
    <property type="entry name" value="NAD(P)-bd_dom_sf"/>
</dbReference>
<dbReference type="EMBL" id="JACHMY010000001">
    <property type="protein sequence ID" value="MBB5841134.1"/>
    <property type="molecule type" value="Genomic_DNA"/>
</dbReference>
<dbReference type="Gene3D" id="3.40.50.720">
    <property type="entry name" value="NAD(P)-binding Rossmann-like Domain"/>
    <property type="match status" value="1"/>
</dbReference>